<feature type="transmembrane region" description="Helical" evidence="1">
    <location>
        <begin position="6"/>
        <end position="27"/>
    </location>
</feature>
<comment type="caution">
    <text evidence="2">The sequence shown here is derived from an EMBL/GenBank/DDBJ whole genome shotgun (WGS) entry which is preliminary data.</text>
</comment>
<sequence length="92" mass="9855">MTARVVALRAIPVLGWLYLGAGALAAAAGRAPLARLPRVLWWADLFLSIVVHAAQIPAALRAGRGSDRTAFEIAVLTQIFGLTYWATEEVRG</sequence>
<proteinExistence type="predicted"/>
<reference evidence="2" key="1">
    <citation type="submission" date="2020-11" db="EMBL/GenBank/DDBJ databases">
        <title>Nocardia NEAU-351.nov., a novel actinomycete isolated from the cow dung.</title>
        <authorList>
            <person name="Zhang X."/>
        </authorList>
    </citation>
    <scope>NUCLEOTIDE SEQUENCE</scope>
    <source>
        <strain evidence="2">NEAU-351</strain>
    </source>
</reference>
<name>A0A931N1C4_9NOCA</name>
<keyword evidence="1" id="KW-0472">Membrane</keyword>
<feature type="transmembrane region" description="Helical" evidence="1">
    <location>
        <begin position="39"/>
        <end position="58"/>
    </location>
</feature>
<evidence type="ECO:0000256" key="1">
    <source>
        <dbReference type="SAM" id="Phobius"/>
    </source>
</evidence>
<keyword evidence="1" id="KW-1133">Transmembrane helix</keyword>
<keyword evidence="1" id="KW-0812">Transmembrane</keyword>
<organism evidence="2 3">
    <name type="scientific">Nocardia bovistercoris</name>
    <dbReference type="NCBI Taxonomy" id="2785916"/>
    <lineage>
        <taxon>Bacteria</taxon>
        <taxon>Bacillati</taxon>
        <taxon>Actinomycetota</taxon>
        <taxon>Actinomycetes</taxon>
        <taxon>Mycobacteriales</taxon>
        <taxon>Nocardiaceae</taxon>
        <taxon>Nocardia</taxon>
    </lineage>
</organism>
<keyword evidence="3" id="KW-1185">Reference proteome</keyword>
<dbReference type="Proteomes" id="UP000655751">
    <property type="component" value="Unassembled WGS sequence"/>
</dbReference>
<evidence type="ECO:0000313" key="2">
    <source>
        <dbReference type="EMBL" id="MBH0774786.1"/>
    </source>
</evidence>
<accession>A0A931N1C4</accession>
<dbReference type="RefSeq" id="WP_196147153.1">
    <property type="nucleotide sequence ID" value="NZ_JADMLG010000001.1"/>
</dbReference>
<evidence type="ECO:0000313" key="3">
    <source>
        <dbReference type="Proteomes" id="UP000655751"/>
    </source>
</evidence>
<protein>
    <submittedName>
        <fullName evidence="2">Uncharacterized protein</fullName>
    </submittedName>
</protein>
<dbReference type="EMBL" id="JADMLG010000001">
    <property type="protein sequence ID" value="MBH0774786.1"/>
    <property type="molecule type" value="Genomic_DNA"/>
</dbReference>
<gene>
    <name evidence="2" type="ORF">IT779_00615</name>
</gene>
<dbReference type="AlphaFoldDB" id="A0A931N1C4"/>